<keyword evidence="1" id="KW-1133">Transmembrane helix</keyword>
<proteinExistence type="predicted"/>
<feature type="transmembrane region" description="Helical" evidence="1">
    <location>
        <begin position="133"/>
        <end position="158"/>
    </location>
</feature>
<comment type="caution">
    <text evidence="2">The sequence shown here is derived from an EMBL/GenBank/DDBJ whole genome shotgun (WGS) entry which is preliminary data.</text>
</comment>
<dbReference type="EMBL" id="DXBF01000012">
    <property type="protein sequence ID" value="HIZ61467.1"/>
    <property type="molecule type" value="Genomic_DNA"/>
</dbReference>
<protein>
    <submittedName>
        <fullName evidence="2">DUF975 family protein</fullName>
    </submittedName>
</protein>
<keyword evidence="1" id="KW-0472">Membrane</keyword>
<dbReference type="PANTHER" id="PTHR40076:SF1">
    <property type="entry name" value="MEMBRANE PROTEIN"/>
    <property type="match status" value="1"/>
</dbReference>
<reference evidence="2" key="1">
    <citation type="journal article" date="2021" name="PeerJ">
        <title>Extensive microbial diversity within the chicken gut microbiome revealed by metagenomics and culture.</title>
        <authorList>
            <person name="Gilroy R."/>
            <person name="Ravi A."/>
            <person name="Getino M."/>
            <person name="Pursley I."/>
            <person name="Horton D.L."/>
            <person name="Alikhan N.F."/>
            <person name="Baker D."/>
            <person name="Gharbi K."/>
            <person name="Hall N."/>
            <person name="Watson M."/>
            <person name="Adriaenssens E.M."/>
            <person name="Foster-Nyarko E."/>
            <person name="Jarju S."/>
            <person name="Secka A."/>
            <person name="Antonio M."/>
            <person name="Oren A."/>
            <person name="Chaudhuri R.R."/>
            <person name="La Ragione R."/>
            <person name="Hildebrand F."/>
            <person name="Pallen M.J."/>
        </authorList>
    </citation>
    <scope>NUCLEOTIDE SEQUENCE</scope>
    <source>
        <strain evidence="2">CHK188-11489</strain>
    </source>
</reference>
<name>A0A9D2FJ19_9FIRM</name>
<dbReference type="Pfam" id="PF06161">
    <property type="entry name" value="DUF975"/>
    <property type="match status" value="1"/>
</dbReference>
<evidence type="ECO:0000256" key="1">
    <source>
        <dbReference type="SAM" id="Phobius"/>
    </source>
</evidence>
<feature type="transmembrane region" description="Helical" evidence="1">
    <location>
        <begin position="20"/>
        <end position="44"/>
    </location>
</feature>
<evidence type="ECO:0000313" key="2">
    <source>
        <dbReference type="EMBL" id="HIZ61467.1"/>
    </source>
</evidence>
<keyword evidence="1" id="KW-0812">Transmembrane</keyword>
<organism evidence="2 3">
    <name type="scientific">Candidatus Gemmiger avistercoris</name>
    <dbReference type="NCBI Taxonomy" id="2838606"/>
    <lineage>
        <taxon>Bacteria</taxon>
        <taxon>Bacillati</taxon>
        <taxon>Bacillota</taxon>
        <taxon>Clostridia</taxon>
        <taxon>Eubacteriales</taxon>
        <taxon>Gemmiger</taxon>
    </lineage>
</organism>
<sequence length="250" mass="28425">MWTRSLLKENAKQALRGRYWRCFVVCLIVSLLGGGFASYPGVTFEYTVSQRSLESWLSRFPLELLLTLLWVTIIVSVLAILWSIFLSSVLAVGGYRYFMENRQGGSPIDTIFTVFRRPYLNVVKVQFLTTLKILGGCLLLVIPGIYWSFCYVLVPYLLAENPYLTTRRAMELSQQMMDGEKWSYFVLRLSFIGWGLLCLLTFGIGNYFLAPYIQATMAEFYAAMRAKALSAGFSTTEELGGFVRHDSGSF</sequence>
<evidence type="ECO:0000313" key="3">
    <source>
        <dbReference type="Proteomes" id="UP000824105"/>
    </source>
</evidence>
<gene>
    <name evidence="2" type="ORF">H9724_01685</name>
</gene>
<reference evidence="2" key="2">
    <citation type="submission" date="2021-04" db="EMBL/GenBank/DDBJ databases">
        <authorList>
            <person name="Gilroy R."/>
        </authorList>
    </citation>
    <scope>NUCLEOTIDE SEQUENCE</scope>
    <source>
        <strain evidence="2">CHK188-11489</strain>
    </source>
</reference>
<feature type="transmembrane region" description="Helical" evidence="1">
    <location>
        <begin position="185"/>
        <end position="209"/>
    </location>
</feature>
<dbReference type="AlphaFoldDB" id="A0A9D2FJ19"/>
<dbReference type="Proteomes" id="UP000824105">
    <property type="component" value="Unassembled WGS sequence"/>
</dbReference>
<feature type="transmembrane region" description="Helical" evidence="1">
    <location>
        <begin position="64"/>
        <end position="92"/>
    </location>
</feature>
<dbReference type="PANTHER" id="PTHR40076">
    <property type="entry name" value="MEMBRANE PROTEIN-RELATED"/>
    <property type="match status" value="1"/>
</dbReference>
<dbReference type="InterPro" id="IPR010380">
    <property type="entry name" value="DUF975"/>
</dbReference>
<accession>A0A9D2FJ19</accession>